<protein>
    <submittedName>
        <fullName evidence="2">Uncharacterized protein</fullName>
    </submittedName>
</protein>
<proteinExistence type="predicted"/>
<evidence type="ECO:0000256" key="1">
    <source>
        <dbReference type="SAM" id="Coils"/>
    </source>
</evidence>
<dbReference type="EMBL" id="MF629150">
    <property type="protein sequence ID" value="ATU47031.1"/>
    <property type="molecule type" value="Genomic_DNA"/>
</dbReference>
<dbReference type="Proteomes" id="UP000262103">
    <property type="component" value="Segment"/>
</dbReference>
<organism evidence="2 3">
    <name type="scientific">Salinibacter phage SRUTV-1</name>
    <dbReference type="NCBI Taxonomy" id="2684227"/>
    <lineage>
        <taxon>Viruses</taxon>
        <taxon>Duplodnaviria</taxon>
        <taxon>Heunggongvirae</taxon>
        <taxon>Uroviricota</taxon>
        <taxon>Caudoviricetes</taxon>
        <taxon>Kairosalinivirus</taxon>
        <taxon>Kairosalinivirus SRUTV1</taxon>
    </lineage>
</organism>
<keyword evidence="1" id="KW-0175">Coiled coil</keyword>
<dbReference type="KEGG" id="vg:40236414"/>
<accession>A0A2D3FAJ7</accession>
<evidence type="ECO:0000313" key="3">
    <source>
        <dbReference type="Proteomes" id="UP000262103"/>
    </source>
</evidence>
<feature type="coiled-coil region" evidence="1">
    <location>
        <begin position="6"/>
        <end position="40"/>
    </location>
</feature>
<evidence type="ECO:0000313" key="2">
    <source>
        <dbReference type="EMBL" id="ATU47031.1"/>
    </source>
</evidence>
<dbReference type="GeneID" id="40236414"/>
<name>A0A2D3FAJ7_9CAUD</name>
<reference evidence="2 3" key="1">
    <citation type="journal article" date="2018" name="ISME J.">
        <title>Characterization of ecologically diverse viruses infecting co-occurring strains of cosmopolitan hyperhalophilic Bacteroidetes.</title>
        <authorList>
            <person name="Villamor J."/>
            <person name="Ramos-Barbero M.D."/>
            <person name="Gonzalez-Torres P."/>
            <person name="Gabaldon T."/>
            <person name="Rossello-Mora R."/>
            <person name="Meseguer I."/>
            <person name="Martinez-Garcia M."/>
            <person name="Santos F."/>
            <person name="Anton J."/>
        </authorList>
    </citation>
    <scope>NUCLEOTIDE SEQUENCE [LARGE SCALE GENOMIC DNA]</scope>
    <source>
        <strain evidence="2">SRUTV-1</strain>
    </source>
</reference>
<dbReference type="RefSeq" id="YP_009639616.1">
    <property type="nucleotide sequence ID" value="NC_042353.1"/>
</dbReference>
<keyword evidence="3" id="KW-1185">Reference proteome</keyword>
<sequence>MLLPNARTYEERAEALDERASNLRNEADRLARRVADSAAAVGTGPPSDGLVRRYARVRKLAKRAERRADELWTKGTAFDSEIKTAERIGATAAAQQANASQDLKVLDPEGVEVTDRIRDAATKSDGLPLYEF</sequence>